<dbReference type="AlphaFoldDB" id="A0A7T0G0J0"/>
<keyword evidence="4 6" id="KW-0472">Membrane</keyword>
<keyword evidence="2 6" id="KW-0812">Transmembrane</keyword>
<evidence type="ECO:0000256" key="3">
    <source>
        <dbReference type="ARBA" id="ARBA00022989"/>
    </source>
</evidence>
<dbReference type="EMBL" id="CP048685">
    <property type="protein sequence ID" value="QPJ61891.1"/>
    <property type="molecule type" value="Genomic_DNA"/>
</dbReference>
<proteinExistence type="predicted"/>
<evidence type="ECO:0000256" key="6">
    <source>
        <dbReference type="SAM" id="Phobius"/>
    </source>
</evidence>
<dbReference type="Pfam" id="PF13103">
    <property type="entry name" value="TonB_2"/>
    <property type="match status" value="1"/>
</dbReference>
<evidence type="ECO:0000313" key="9">
    <source>
        <dbReference type="Proteomes" id="UP000594688"/>
    </source>
</evidence>
<sequence length="466" mass="50791">MSHAQPQPVSRYNEMLVLSVFIHCLILGSIMFIPTSNWKNKVVKPATLQVKFIENPGVKPSRPVPPRPVETKVKPAVQKQPPPLAKKPIAKPIKKAASAKPVKKVAVKKPSKIKKPAPVKSQSAKPVAKPKKTPVRSVKKIPEKPAPAPRPVIVPPASQSKDLFKELDQVASLPKKKAVPVKPKKTDSFLEEQVRELEALKASNISPRVTRRTQIEVPALEKFPNASASIAAEKHKKFQELLATEAEANPVVASGASKSRPKVMEDLESISQLRAERTVIPSPATIPKTLPANSGVAQTREMESIKQELASLSEGEIKVDIKVGAPAKKDSSAPAFKSQTRGLSALDPTKNYVVATLPMKLTKPPAGGSPEADRLSEYVATIQEIVYSNWKSPVGAEHNQVRASFVVFPAGKIDRPSLVQSSGNEVLDNLALRAISASEPFPPFPKELKEPNLHIVVHFRYVYQEE</sequence>
<dbReference type="InterPro" id="IPR006260">
    <property type="entry name" value="TonB/TolA_C"/>
</dbReference>
<dbReference type="KEGG" id="nli:G3M70_08400"/>
<comment type="subcellular location">
    <subcellularLocation>
        <location evidence="1">Membrane</location>
        <topology evidence="1">Single-pass membrane protein</topology>
    </subcellularLocation>
</comment>
<evidence type="ECO:0000256" key="2">
    <source>
        <dbReference type="ARBA" id="ARBA00022692"/>
    </source>
</evidence>
<name>A0A7T0G0J0_9BACT</name>
<feature type="compositionally biased region" description="Basic residues" evidence="5">
    <location>
        <begin position="101"/>
        <end position="117"/>
    </location>
</feature>
<dbReference type="Gene3D" id="3.30.1150.10">
    <property type="match status" value="1"/>
</dbReference>
<feature type="domain" description="TonB C-terminal" evidence="7">
    <location>
        <begin position="373"/>
        <end position="466"/>
    </location>
</feature>
<evidence type="ECO:0000256" key="4">
    <source>
        <dbReference type="ARBA" id="ARBA00023136"/>
    </source>
</evidence>
<gene>
    <name evidence="8" type="ORF">G3M70_08400</name>
</gene>
<dbReference type="InterPro" id="IPR037682">
    <property type="entry name" value="TonB_C"/>
</dbReference>
<evidence type="ECO:0000256" key="1">
    <source>
        <dbReference type="ARBA" id="ARBA00004167"/>
    </source>
</evidence>
<keyword evidence="3 6" id="KW-1133">Transmembrane helix</keyword>
<evidence type="ECO:0000256" key="5">
    <source>
        <dbReference type="SAM" id="MobiDB-lite"/>
    </source>
</evidence>
<dbReference type="PROSITE" id="PS52015">
    <property type="entry name" value="TONB_CTD"/>
    <property type="match status" value="1"/>
</dbReference>
<dbReference type="GO" id="GO:0016020">
    <property type="term" value="C:membrane"/>
    <property type="evidence" value="ECO:0007669"/>
    <property type="project" value="UniProtKB-SubCell"/>
</dbReference>
<feature type="transmembrane region" description="Helical" evidence="6">
    <location>
        <begin position="12"/>
        <end position="33"/>
    </location>
</feature>
<dbReference type="GO" id="GO:0055085">
    <property type="term" value="P:transmembrane transport"/>
    <property type="evidence" value="ECO:0007669"/>
    <property type="project" value="InterPro"/>
</dbReference>
<feature type="compositionally biased region" description="Low complexity" evidence="5">
    <location>
        <begin position="118"/>
        <end position="127"/>
    </location>
</feature>
<accession>A0A7T0G0J0</accession>
<dbReference type="SUPFAM" id="SSF74653">
    <property type="entry name" value="TolA/TonB C-terminal domain"/>
    <property type="match status" value="1"/>
</dbReference>
<feature type="compositionally biased region" description="Pro residues" evidence="5">
    <location>
        <begin position="144"/>
        <end position="154"/>
    </location>
</feature>
<dbReference type="NCBIfam" id="TIGR01352">
    <property type="entry name" value="tonB_Cterm"/>
    <property type="match status" value="1"/>
</dbReference>
<dbReference type="Proteomes" id="UP000594688">
    <property type="component" value="Chromosome"/>
</dbReference>
<evidence type="ECO:0000313" key="8">
    <source>
        <dbReference type="EMBL" id="QPJ61891.1"/>
    </source>
</evidence>
<feature type="compositionally biased region" description="Basic residues" evidence="5">
    <location>
        <begin position="128"/>
        <end position="139"/>
    </location>
</feature>
<feature type="region of interest" description="Disordered" evidence="5">
    <location>
        <begin position="57"/>
        <end position="157"/>
    </location>
</feature>
<protein>
    <submittedName>
        <fullName evidence="8">TonB C-terminal domain-containing protein</fullName>
    </submittedName>
</protein>
<evidence type="ECO:0000259" key="7">
    <source>
        <dbReference type="PROSITE" id="PS52015"/>
    </source>
</evidence>
<organism evidence="8 9">
    <name type="scientific">Candidatus Nitronauta litoralis</name>
    <dbReference type="NCBI Taxonomy" id="2705533"/>
    <lineage>
        <taxon>Bacteria</taxon>
        <taxon>Pseudomonadati</taxon>
        <taxon>Nitrospinota/Tectimicrobiota group</taxon>
        <taxon>Nitrospinota</taxon>
        <taxon>Nitrospinia</taxon>
        <taxon>Nitrospinales</taxon>
        <taxon>Nitrospinaceae</taxon>
        <taxon>Candidatus Nitronauta</taxon>
    </lineage>
</organism>
<feature type="region of interest" description="Disordered" evidence="5">
    <location>
        <begin position="274"/>
        <end position="298"/>
    </location>
</feature>
<reference evidence="8 9" key="1">
    <citation type="submission" date="2020-02" db="EMBL/GenBank/DDBJ databases">
        <title>Genomic and physiological characterization of two novel Nitrospinaceae genera.</title>
        <authorList>
            <person name="Mueller A.J."/>
            <person name="Jung M.-Y."/>
            <person name="Strachan C.R."/>
            <person name="Herbold C.W."/>
            <person name="Kirkegaard R.H."/>
            <person name="Daims H."/>
        </authorList>
    </citation>
    <scope>NUCLEOTIDE SEQUENCE [LARGE SCALE GENOMIC DNA]</scope>
    <source>
        <strain evidence="8">EB</strain>
    </source>
</reference>